<dbReference type="PANTHER" id="PTHR36058:SF1">
    <property type="entry name" value="NUCLEOPHOSMIN"/>
    <property type="match status" value="1"/>
</dbReference>
<accession>A0A7S0A0L1</accession>
<dbReference type="AlphaFoldDB" id="A0A7S0A0L1"/>
<evidence type="ECO:0000313" key="1">
    <source>
        <dbReference type="EMBL" id="CAD8349551.1"/>
    </source>
</evidence>
<organism evidence="1">
    <name type="scientific">Pyrodinium bahamense</name>
    <dbReference type="NCBI Taxonomy" id="73915"/>
    <lineage>
        <taxon>Eukaryota</taxon>
        <taxon>Sar</taxon>
        <taxon>Alveolata</taxon>
        <taxon>Dinophyceae</taxon>
        <taxon>Gonyaulacales</taxon>
        <taxon>Pyrocystaceae</taxon>
        <taxon>Pyrodinium</taxon>
    </lineage>
</organism>
<reference evidence="1" key="1">
    <citation type="submission" date="2021-01" db="EMBL/GenBank/DDBJ databases">
        <authorList>
            <person name="Corre E."/>
            <person name="Pelletier E."/>
            <person name="Niang G."/>
            <person name="Scheremetjew M."/>
            <person name="Finn R."/>
            <person name="Kale V."/>
            <person name="Holt S."/>
            <person name="Cochrane G."/>
            <person name="Meng A."/>
            <person name="Brown T."/>
            <person name="Cohen L."/>
        </authorList>
    </citation>
    <scope>NUCLEOTIDE SEQUENCE</scope>
    <source>
        <strain evidence="1">Pbaha01</strain>
    </source>
</reference>
<sequence>MDLGAQRSAEAARLHCGVCGLLVGEARTLVEERGGPSAALGREAMADLVERLCTLQAREGRWLRYLDIVGQRELRVERRGEPGECRSECVTVRAACGLTLRSQEEALVAALWEGLSVDEMTRRVCGKACNKKRPPLAEPRKDEEFVPDPRGLGVINMLEKREDIRRETGQVVEVMSREEMDQQSAGDQEVLSAQDAFAEQLREARRQSGRDWRGNDIEL</sequence>
<name>A0A7S0A0L1_9DINO</name>
<evidence type="ECO:0008006" key="2">
    <source>
        <dbReference type="Google" id="ProtNLM"/>
    </source>
</evidence>
<protein>
    <recommendedName>
        <fullName evidence="2">Saposin B-type domain-containing protein</fullName>
    </recommendedName>
</protein>
<proteinExistence type="predicted"/>
<dbReference type="EMBL" id="HBEG01008872">
    <property type="protein sequence ID" value="CAD8349551.1"/>
    <property type="molecule type" value="Transcribed_RNA"/>
</dbReference>
<dbReference type="PANTHER" id="PTHR36058">
    <property type="entry name" value="NUCLEOPHOSMIN"/>
    <property type="match status" value="1"/>
</dbReference>
<gene>
    <name evidence="1" type="ORF">PBAH0796_LOCUS5290</name>
</gene>